<name>A0A0B0MSB7_GOSAR</name>
<dbReference type="AlphaFoldDB" id="A0A0B0MSB7"/>
<proteinExistence type="predicted"/>
<organism evidence="1 2">
    <name type="scientific">Gossypium arboreum</name>
    <name type="common">Tree cotton</name>
    <name type="synonym">Gossypium nanking</name>
    <dbReference type="NCBI Taxonomy" id="29729"/>
    <lineage>
        <taxon>Eukaryota</taxon>
        <taxon>Viridiplantae</taxon>
        <taxon>Streptophyta</taxon>
        <taxon>Embryophyta</taxon>
        <taxon>Tracheophyta</taxon>
        <taxon>Spermatophyta</taxon>
        <taxon>Magnoliopsida</taxon>
        <taxon>eudicotyledons</taxon>
        <taxon>Gunneridae</taxon>
        <taxon>Pentapetalae</taxon>
        <taxon>rosids</taxon>
        <taxon>malvids</taxon>
        <taxon>Malvales</taxon>
        <taxon>Malvaceae</taxon>
        <taxon>Malvoideae</taxon>
        <taxon>Gossypium</taxon>
    </lineage>
</organism>
<gene>
    <name evidence="1" type="ORF">F383_24111</name>
</gene>
<dbReference type="EMBL" id="JRRC01262017">
    <property type="protein sequence ID" value="KHG02374.1"/>
    <property type="molecule type" value="Genomic_DNA"/>
</dbReference>
<evidence type="ECO:0000313" key="2">
    <source>
        <dbReference type="Proteomes" id="UP000032142"/>
    </source>
</evidence>
<dbReference type="Proteomes" id="UP000032142">
    <property type="component" value="Unassembled WGS sequence"/>
</dbReference>
<reference evidence="2" key="1">
    <citation type="submission" date="2014-09" db="EMBL/GenBank/DDBJ databases">
        <authorList>
            <person name="Mudge J."/>
            <person name="Ramaraj T."/>
            <person name="Lindquist I.E."/>
            <person name="Bharti A.K."/>
            <person name="Sundararajan A."/>
            <person name="Cameron C.T."/>
            <person name="Woodward J.E."/>
            <person name="May G.D."/>
            <person name="Brubaker C."/>
            <person name="Broadhvest J."/>
            <person name="Wilkins T.A."/>
        </authorList>
    </citation>
    <scope>NUCLEOTIDE SEQUENCE</scope>
    <source>
        <strain evidence="2">cv. AKA8401</strain>
    </source>
</reference>
<sequence length="67" mass="7664">MKRFYLPSLIPFPSDPGARICSVCYQRQHRTDQIAHKAQMKCNPGRRVLLFPALASTSDKWPHLLVA</sequence>
<comment type="caution">
    <text evidence="1">The sequence shown here is derived from an EMBL/GenBank/DDBJ whole genome shotgun (WGS) entry which is preliminary data.</text>
</comment>
<protein>
    <submittedName>
        <fullName evidence="1">Uncharacterized protein</fullName>
    </submittedName>
</protein>
<evidence type="ECO:0000313" key="1">
    <source>
        <dbReference type="EMBL" id="KHG02374.1"/>
    </source>
</evidence>
<keyword evidence="2" id="KW-1185">Reference proteome</keyword>
<accession>A0A0B0MSB7</accession>